<feature type="chain" id="PRO_5046540021" description="SCP domain-containing protein" evidence="2">
    <location>
        <begin position="20"/>
        <end position="203"/>
    </location>
</feature>
<dbReference type="InterPro" id="IPR035940">
    <property type="entry name" value="CAP_sf"/>
</dbReference>
<keyword evidence="5" id="KW-1185">Reference proteome</keyword>
<proteinExistence type="predicted"/>
<evidence type="ECO:0000313" key="4">
    <source>
        <dbReference type="EMBL" id="KAL1411852.1"/>
    </source>
</evidence>
<dbReference type="CDD" id="cd05380">
    <property type="entry name" value="CAP_euk"/>
    <property type="match status" value="1"/>
</dbReference>
<dbReference type="PANTHER" id="PTHR10334">
    <property type="entry name" value="CYSTEINE-RICH SECRETORY PROTEIN-RELATED"/>
    <property type="match status" value="1"/>
</dbReference>
<dbReference type="EMBL" id="JBBXJM010000002">
    <property type="protein sequence ID" value="KAL1411852.1"/>
    <property type="molecule type" value="Genomic_DNA"/>
</dbReference>
<gene>
    <name evidence="4" type="ORF">Q8F55_002824</name>
</gene>
<dbReference type="InterPro" id="IPR001283">
    <property type="entry name" value="CRISP-related"/>
</dbReference>
<feature type="domain" description="SCP" evidence="3">
    <location>
        <begin position="63"/>
        <end position="191"/>
    </location>
</feature>
<feature type="signal peptide" evidence="2">
    <location>
        <begin position="1"/>
        <end position="19"/>
    </location>
</feature>
<dbReference type="GeneID" id="95983867"/>
<feature type="region of interest" description="Disordered" evidence="1">
    <location>
        <begin position="27"/>
        <end position="52"/>
    </location>
</feature>
<evidence type="ECO:0000259" key="3">
    <source>
        <dbReference type="SMART" id="SM00198"/>
    </source>
</evidence>
<dbReference type="InterPro" id="IPR014044">
    <property type="entry name" value="CAP_dom"/>
</dbReference>
<name>A0ABR3QB13_9TREE</name>
<reference evidence="4 5" key="1">
    <citation type="submission" date="2023-08" db="EMBL/GenBank/DDBJ databases">
        <title>Annotated Genome Sequence of Vanrija albida AlHP1.</title>
        <authorList>
            <person name="Herzog R."/>
        </authorList>
    </citation>
    <scope>NUCLEOTIDE SEQUENCE [LARGE SCALE GENOMIC DNA]</scope>
    <source>
        <strain evidence="4 5">AlHP1</strain>
    </source>
</reference>
<protein>
    <recommendedName>
        <fullName evidence="3">SCP domain-containing protein</fullName>
    </recommendedName>
</protein>
<evidence type="ECO:0000313" key="5">
    <source>
        <dbReference type="Proteomes" id="UP001565368"/>
    </source>
</evidence>
<feature type="compositionally biased region" description="Polar residues" evidence="1">
    <location>
        <begin position="30"/>
        <end position="39"/>
    </location>
</feature>
<dbReference type="Pfam" id="PF00188">
    <property type="entry name" value="CAP"/>
    <property type="match status" value="1"/>
</dbReference>
<dbReference type="Proteomes" id="UP001565368">
    <property type="component" value="Unassembled WGS sequence"/>
</dbReference>
<keyword evidence="2" id="KW-0732">Signal</keyword>
<organism evidence="4 5">
    <name type="scientific">Vanrija albida</name>
    <dbReference type="NCBI Taxonomy" id="181172"/>
    <lineage>
        <taxon>Eukaryota</taxon>
        <taxon>Fungi</taxon>
        <taxon>Dikarya</taxon>
        <taxon>Basidiomycota</taxon>
        <taxon>Agaricomycotina</taxon>
        <taxon>Tremellomycetes</taxon>
        <taxon>Trichosporonales</taxon>
        <taxon>Trichosporonaceae</taxon>
        <taxon>Vanrija</taxon>
    </lineage>
</organism>
<dbReference type="RefSeq" id="XP_069211796.1">
    <property type="nucleotide sequence ID" value="XM_069351410.1"/>
</dbReference>
<dbReference type="SUPFAM" id="SSF55797">
    <property type="entry name" value="PR-1-like"/>
    <property type="match status" value="1"/>
</dbReference>
<dbReference type="Gene3D" id="3.40.33.10">
    <property type="entry name" value="CAP"/>
    <property type="match status" value="1"/>
</dbReference>
<dbReference type="SMART" id="SM00198">
    <property type="entry name" value="SCP"/>
    <property type="match status" value="1"/>
</dbReference>
<comment type="caution">
    <text evidence="4">The sequence shown here is derived from an EMBL/GenBank/DDBJ whole genome shotgun (WGS) entry which is preliminary data.</text>
</comment>
<sequence>MRWSIPFVTLFAAAAVAVAAPAPAPAQDGALTQRQSQPTFPQPPGPRDITAPPGWDDIFGNTDVTRWMLDYHNQFRAQFGSPPLAWNASLAFKEAGHTALCNNSHWGNDNLAWYSTSGDASFGVNTLIDMWAGEWVDHYNPPREVYDHFSAMIWASAKSVGCSWSLACRDGDWPHHIYLTCGYEPVVNLLGAYAENVGTFRGS</sequence>
<evidence type="ECO:0000256" key="2">
    <source>
        <dbReference type="SAM" id="SignalP"/>
    </source>
</evidence>
<accession>A0ABR3QB13</accession>
<evidence type="ECO:0000256" key="1">
    <source>
        <dbReference type="SAM" id="MobiDB-lite"/>
    </source>
</evidence>